<name>A0A7E4W8I7_PANRE</name>
<organism evidence="2 3">
    <name type="scientific">Panagrellus redivivus</name>
    <name type="common">Microworm</name>
    <dbReference type="NCBI Taxonomy" id="6233"/>
    <lineage>
        <taxon>Eukaryota</taxon>
        <taxon>Metazoa</taxon>
        <taxon>Ecdysozoa</taxon>
        <taxon>Nematoda</taxon>
        <taxon>Chromadorea</taxon>
        <taxon>Rhabditida</taxon>
        <taxon>Tylenchina</taxon>
        <taxon>Panagrolaimomorpha</taxon>
        <taxon>Panagrolaimoidea</taxon>
        <taxon>Panagrolaimidae</taxon>
        <taxon>Panagrellus</taxon>
    </lineage>
</organism>
<dbReference type="Proteomes" id="UP000492821">
    <property type="component" value="Unassembled WGS sequence"/>
</dbReference>
<feature type="compositionally biased region" description="Polar residues" evidence="1">
    <location>
        <begin position="47"/>
        <end position="62"/>
    </location>
</feature>
<sequence length="117" mass="12974">MHVSGLETAKRHKIHRPSQWQVNSNHRDRSHVWSLFTLAALGSRRISSSPRDQTHINPTSAIASKATHRSSASATSLNNSFSTTKRAFSSWPLIKSADLSTYFNDFNAKSLTPVVNA</sequence>
<dbReference type="WBParaSite" id="Pan_g8336.t1">
    <property type="protein sequence ID" value="Pan_g8336.t1"/>
    <property type="gene ID" value="Pan_g8336"/>
</dbReference>
<dbReference type="AlphaFoldDB" id="A0A7E4W8I7"/>
<proteinExistence type="predicted"/>
<evidence type="ECO:0000256" key="1">
    <source>
        <dbReference type="SAM" id="MobiDB-lite"/>
    </source>
</evidence>
<protein>
    <submittedName>
        <fullName evidence="3">Uncharacterized protein</fullName>
    </submittedName>
</protein>
<reference evidence="3" key="2">
    <citation type="submission" date="2020-10" db="UniProtKB">
        <authorList>
            <consortium name="WormBaseParasite"/>
        </authorList>
    </citation>
    <scope>IDENTIFICATION</scope>
</reference>
<evidence type="ECO:0000313" key="2">
    <source>
        <dbReference type="Proteomes" id="UP000492821"/>
    </source>
</evidence>
<feature type="region of interest" description="Disordered" evidence="1">
    <location>
        <begin position="47"/>
        <end position="86"/>
    </location>
</feature>
<reference evidence="2" key="1">
    <citation type="journal article" date="2013" name="Genetics">
        <title>The draft genome and transcriptome of Panagrellus redivivus are shaped by the harsh demands of a free-living lifestyle.</title>
        <authorList>
            <person name="Srinivasan J."/>
            <person name="Dillman A.R."/>
            <person name="Macchietto M.G."/>
            <person name="Heikkinen L."/>
            <person name="Lakso M."/>
            <person name="Fracchia K.M."/>
            <person name="Antoshechkin I."/>
            <person name="Mortazavi A."/>
            <person name="Wong G."/>
            <person name="Sternberg P.W."/>
        </authorList>
    </citation>
    <scope>NUCLEOTIDE SEQUENCE [LARGE SCALE GENOMIC DNA]</scope>
    <source>
        <strain evidence="2">MT8872</strain>
    </source>
</reference>
<evidence type="ECO:0000313" key="3">
    <source>
        <dbReference type="WBParaSite" id="Pan_g8336.t1"/>
    </source>
</evidence>
<feature type="compositionally biased region" description="Polar residues" evidence="1">
    <location>
        <begin position="69"/>
        <end position="86"/>
    </location>
</feature>
<accession>A0A7E4W8I7</accession>
<keyword evidence="2" id="KW-1185">Reference proteome</keyword>